<dbReference type="InterPro" id="IPR036282">
    <property type="entry name" value="Glutathione-S-Trfase_C_sf"/>
</dbReference>
<comment type="caution">
    <text evidence="5">The sequence shown here is derived from an EMBL/GenBank/DDBJ whole genome shotgun (WGS) entry which is preliminary data.</text>
</comment>
<dbReference type="PROSITE" id="PS50404">
    <property type="entry name" value="GST_NTER"/>
    <property type="match status" value="1"/>
</dbReference>
<evidence type="ECO:0000313" key="6">
    <source>
        <dbReference type="Proteomes" id="UP001515480"/>
    </source>
</evidence>
<dbReference type="PROSITE" id="PS50405">
    <property type="entry name" value="GST_CTER"/>
    <property type="match status" value="1"/>
</dbReference>
<proteinExistence type="predicted"/>
<dbReference type="Pfam" id="PF13417">
    <property type="entry name" value="GST_N_3"/>
    <property type="match status" value="1"/>
</dbReference>
<dbReference type="SUPFAM" id="SSF52833">
    <property type="entry name" value="Thioredoxin-like"/>
    <property type="match status" value="1"/>
</dbReference>
<sequence>MSSSLVLHGVPLSQPFRSVAWACVMKQLPFKVQLAVPGSSDKLGSKSAAFLHLSPPGAVPVLQHGNLTLSESAAILEYLAATHAWTDLLPADPAGRAAVSEAMHWHHGGTRQLSAWFAEKVRPDLVGAVGEAAAAARKARGLEALGLLERWQLGSSPFLAGRTSASIADLLVYEDVGPLGKRFANLVDLQAYPKVASWCARMEALAGFEESHAAIAVLGDLSQSTTVSGRQLGDATKAGLKALAAAQAGQSSKL</sequence>
<dbReference type="AlphaFoldDB" id="A0AB34JRE9"/>
<evidence type="ECO:0000256" key="1">
    <source>
        <dbReference type="ARBA" id="ARBA00004496"/>
    </source>
</evidence>
<dbReference type="InterPro" id="IPR051369">
    <property type="entry name" value="GST_Theta"/>
</dbReference>
<dbReference type="PANTHER" id="PTHR43917:SF8">
    <property type="entry name" value="GH16740P-RELATED"/>
    <property type="match status" value="1"/>
</dbReference>
<dbReference type="Proteomes" id="UP001515480">
    <property type="component" value="Unassembled WGS sequence"/>
</dbReference>
<evidence type="ECO:0000313" key="5">
    <source>
        <dbReference type="EMBL" id="KAL1523402.1"/>
    </source>
</evidence>
<dbReference type="Gene3D" id="3.40.30.10">
    <property type="entry name" value="Glutaredoxin"/>
    <property type="match status" value="1"/>
</dbReference>
<keyword evidence="2" id="KW-0963">Cytoplasm</keyword>
<evidence type="ECO:0000259" key="4">
    <source>
        <dbReference type="PROSITE" id="PS50405"/>
    </source>
</evidence>
<dbReference type="GO" id="GO:0005737">
    <property type="term" value="C:cytoplasm"/>
    <property type="evidence" value="ECO:0007669"/>
    <property type="project" value="UniProtKB-SubCell"/>
</dbReference>
<dbReference type="PANTHER" id="PTHR43917">
    <property type="match status" value="1"/>
</dbReference>
<feature type="domain" description="GST N-terminal" evidence="3">
    <location>
        <begin position="3"/>
        <end position="87"/>
    </location>
</feature>
<keyword evidence="6" id="KW-1185">Reference proteome</keyword>
<evidence type="ECO:0000256" key="2">
    <source>
        <dbReference type="ARBA" id="ARBA00022490"/>
    </source>
</evidence>
<name>A0AB34JRE9_PRYPA</name>
<feature type="domain" description="GST C-terminal" evidence="4">
    <location>
        <begin position="92"/>
        <end position="228"/>
    </location>
</feature>
<dbReference type="InterPro" id="IPR010987">
    <property type="entry name" value="Glutathione-S-Trfase_C-like"/>
</dbReference>
<dbReference type="InterPro" id="IPR004045">
    <property type="entry name" value="Glutathione_S-Trfase_N"/>
</dbReference>
<reference evidence="5 6" key="1">
    <citation type="journal article" date="2024" name="Science">
        <title>Giant polyketide synthase enzymes in the biosynthesis of giant marine polyether toxins.</title>
        <authorList>
            <person name="Fallon T.R."/>
            <person name="Shende V.V."/>
            <person name="Wierzbicki I.H."/>
            <person name="Pendleton A.L."/>
            <person name="Watervoot N.F."/>
            <person name="Auber R.P."/>
            <person name="Gonzalez D.J."/>
            <person name="Wisecaver J.H."/>
            <person name="Moore B.S."/>
        </authorList>
    </citation>
    <scope>NUCLEOTIDE SEQUENCE [LARGE SCALE GENOMIC DNA]</scope>
    <source>
        <strain evidence="5 6">12B1</strain>
    </source>
</reference>
<dbReference type="SFLD" id="SFLDS00019">
    <property type="entry name" value="Glutathione_Transferase_(cytos"/>
    <property type="match status" value="1"/>
</dbReference>
<accession>A0AB34JRE9</accession>
<comment type="subcellular location">
    <subcellularLocation>
        <location evidence="1">Cytoplasm</location>
    </subcellularLocation>
</comment>
<dbReference type="SUPFAM" id="SSF47616">
    <property type="entry name" value="GST C-terminal domain-like"/>
    <property type="match status" value="1"/>
</dbReference>
<gene>
    <name evidence="5" type="ORF">AB1Y20_018344</name>
</gene>
<evidence type="ECO:0000259" key="3">
    <source>
        <dbReference type="PROSITE" id="PS50404"/>
    </source>
</evidence>
<evidence type="ECO:0008006" key="7">
    <source>
        <dbReference type="Google" id="ProtNLM"/>
    </source>
</evidence>
<dbReference type="InterPro" id="IPR036249">
    <property type="entry name" value="Thioredoxin-like_sf"/>
</dbReference>
<organism evidence="5 6">
    <name type="scientific">Prymnesium parvum</name>
    <name type="common">Toxic golden alga</name>
    <dbReference type="NCBI Taxonomy" id="97485"/>
    <lineage>
        <taxon>Eukaryota</taxon>
        <taxon>Haptista</taxon>
        <taxon>Haptophyta</taxon>
        <taxon>Prymnesiophyceae</taxon>
        <taxon>Prymnesiales</taxon>
        <taxon>Prymnesiaceae</taxon>
        <taxon>Prymnesium</taxon>
    </lineage>
</organism>
<dbReference type="EMBL" id="JBGBPQ010000006">
    <property type="protein sequence ID" value="KAL1523402.1"/>
    <property type="molecule type" value="Genomic_DNA"/>
</dbReference>
<dbReference type="Gene3D" id="1.20.1050.10">
    <property type="match status" value="1"/>
</dbReference>
<dbReference type="InterPro" id="IPR040079">
    <property type="entry name" value="Glutathione_S-Trfase"/>
</dbReference>
<protein>
    <recommendedName>
        <fullName evidence="7">Glutathione transferase</fullName>
    </recommendedName>
</protein>